<evidence type="ECO:0000313" key="1">
    <source>
        <dbReference type="EMBL" id="RMZ93335.1"/>
    </source>
</evidence>
<proteinExistence type="predicted"/>
<gene>
    <name evidence="1" type="ORF">BpHYR1_015367</name>
</gene>
<keyword evidence="2" id="KW-1185">Reference proteome</keyword>
<accession>A0A3M7P2P6</accession>
<organism evidence="1 2">
    <name type="scientific">Brachionus plicatilis</name>
    <name type="common">Marine rotifer</name>
    <name type="synonym">Brachionus muelleri</name>
    <dbReference type="NCBI Taxonomy" id="10195"/>
    <lineage>
        <taxon>Eukaryota</taxon>
        <taxon>Metazoa</taxon>
        <taxon>Spiralia</taxon>
        <taxon>Gnathifera</taxon>
        <taxon>Rotifera</taxon>
        <taxon>Eurotatoria</taxon>
        <taxon>Monogononta</taxon>
        <taxon>Pseudotrocha</taxon>
        <taxon>Ploima</taxon>
        <taxon>Brachionidae</taxon>
        <taxon>Brachionus</taxon>
    </lineage>
</organism>
<evidence type="ECO:0000313" key="2">
    <source>
        <dbReference type="Proteomes" id="UP000276133"/>
    </source>
</evidence>
<comment type="caution">
    <text evidence="1">The sequence shown here is derived from an EMBL/GenBank/DDBJ whole genome shotgun (WGS) entry which is preliminary data.</text>
</comment>
<reference evidence="1 2" key="1">
    <citation type="journal article" date="2018" name="Sci. Rep.">
        <title>Genomic signatures of local adaptation to the degree of environmental predictability in rotifers.</title>
        <authorList>
            <person name="Franch-Gras L."/>
            <person name="Hahn C."/>
            <person name="Garcia-Roger E.M."/>
            <person name="Carmona M.J."/>
            <person name="Serra M."/>
            <person name="Gomez A."/>
        </authorList>
    </citation>
    <scope>NUCLEOTIDE SEQUENCE [LARGE SCALE GENOMIC DNA]</scope>
    <source>
        <strain evidence="1">HYR1</strain>
    </source>
</reference>
<dbReference type="AlphaFoldDB" id="A0A3M7P2P6"/>
<dbReference type="EMBL" id="REGN01013891">
    <property type="protein sequence ID" value="RMZ93335.1"/>
    <property type="molecule type" value="Genomic_DNA"/>
</dbReference>
<dbReference type="Proteomes" id="UP000276133">
    <property type="component" value="Unassembled WGS sequence"/>
</dbReference>
<sequence length="60" mass="7182">MALFYYLYEGAYARTEIQKRNLKKSNYDYAISSIKYHNVYEIITKPVVNIRNSLSRITEK</sequence>
<name>A0A3M7P2P6_BRAPC</name>
<protein>
    <submittedName>
        <fullName evidence="1">Uncharacterized protein</fullName>
    </submittedName>
</protein>